<keyword evidence="1" id="KW-0378">Hydrolase</keyword>
<reference evidence="3 4" key="1">
    <citation type="submission" date="2020-02" db="EMBL/GenBank/DDBJ databases">
        <title>Whole-genome analyses of novel actinobacteria.</title>
        <authorList>
            <person name="Sahin N."/>
            <person name="Tokatli A."/>
        </authorList>
    </citation>
    <scope>NUCLEOTIDE SEQUENCE [LARGE SCALE GENOMIC DNA]</scope>
    <source>
        <strain evidence="3 4">YC419</strain>
    </source>
</reference>
<dbReference type="Proteomes" id="UP001518140">
    <property type="component" value="Unassembled WGS sequence"/>
</dbReference>
<dbReference type="InterPro" id="IPR051620">
    <property type="entry name" value="ORF904-like_C"/>
</dbReference>
<evidence type="ECO:0000256" key="1">
    <source>
        <dbReference type="ARBA" id="ARBA00022801"/>
    </source>
</evidence>
<proteinExistence type="predicted"/>
<sequence length="265" mass="28451">MSLPIDYALSYARLGWRLMWAPRGLKHPVMKGWQENATTNMAVIAAWYRDDPTRNVCVITGQASNLWVLDIDDGDGKSGSATLAALERQHGNLPRTYAVGTGGGGVHYYWSWAGLDYELTNKAGRLGNGLDIRANGGQVVAPPSWSEKGAYVVLDNVPVAAAPAWLIGLLRDPYASRSASPFNQPGHNGSAKGRLTGLLRTVLHAEEGRRNAAIHWAACRAAEMVAAKEITREQAEEALSMAAGDIGISPIEAMATIRSAFRSVA</sequence>
<protein>
    <recommendedName>
        <fullName evidence="2">DNA primase/polymerase bifunctional N-terminal domain-containing protein</fullName>
    </recommendedName>
</protein>
<keyword evidence="4" id="KW-1185">Reference proteome</keyword>
<dbReference type="RefSeq" id="WP_165344798.1">
    <property type="nucleotide sequence ID" value="NZ_JAAKZX010000243.1"/>
</dbReference>
<dbReference type="InterPro" id="IPR015330">
    <property type="entry name" value="DNA_primase/pol_bifunc_N"/>
</dbReference>
<dbReference type="CDD" id="cd04859">
    <property type="entry name" value="Prim_Pol"/>
    <property type="match status" value="1"/>
</dbReference>
<accession>A0ABX0E3P7</accession>
<evidence type="ECO:0000259" key="2">
    <source>
        <dbReference type="SMART" id="SM00943"/>
    </source>
</evidence>
<evidence type="ECO:0000313" key="4">
    <source>
        <dbReference type="Proteomes" id="UP001518140"/>
    </source>
</evidence>
<name>A0ABX0E3P7_9ACTN</name>
<dbReference type="PANTHER" id="PTHR35372:SF2">
    <property type="entry name" value="SF3 HELICASE DOMAIN-CONTAINING PROTEIN"/>
    <property type="match status" value="1"/>
</dbReference>
<evidence type="ECO:0000313" key="3">
    <source>
        <dbReference type="EMBL" id="NGO48303.1"/>
    </source>
</evidence>
<comment type="caution">
    <text evidence="3">The sequence shown here is derived from an EMBL/GenBank/DDBJ whole genome shotgun (WGS) entry which is preliminary data.</text>
</comment>
<feature type="domain" description="DNA primase/polymerase bifunctional N-terminal" evidence="2">
    <location>
        <begin position="8"/>
        <end position="166"/>
    </location>
</feature>
<dbReference type="EMBL" id="JAAKZX010000243">
    <property type="protein sequence ID" value="NGO48303.1"/>
    <property type="molecule type" value="Genomic_DNA"/>
</dbReference>
<organism evidence="3 4">
    <name type="scientific">Streptomyces ureilyticus</name>
    <dbReference type="NCBI Taxonomy" id="1775131"/>
    <lineage>
        <taxon>Bacteria</taxon>
        <taxon>Bacillati</taxon>
        <taxon>Actinomycetota</taxon>
        <taxon>Actinomycetes</taxon>
        <taxon>Kitasatosporales</taxon>
        <taxon>Streptomycetaceae</taxon>
        <taxon>Streptomyces</taxon>
    </lineage>
</organism>
<gene>
    <name evidence="3" type="ORF">G6048_41555</name>
</gene>
<dbReference type="SUPFAM" id="SSF56747">
    <property type="entry name" value="Prim-pol domain"/>
    <property type="match status" value="1"/>
</dbReference>
<dbReference type="SMART" id="SM00943">
    <property type="entry name" value="Prim-Pol"/>
    <property type="match status" value="1"/>
</dbReference>
<dbReference type="Pfam" id="PF09250">
    <property type="entry name" value="Prim-Pol"/>
    <property type="match status" value="1"/>
</dbReference>
<dbReference type="PANTHER" id="PTHR35372">
    <property type="entry name" value="ATP BINDING PROTEIN-RELATED"/>
    <property type="match status" value="1"/>
</dbReference>